<evidence type="ECO:0000256" key="6">
    <source>
        <dbReference type="RuleBase" id="RU363034"/>
    </source>
</evidence>
<feature type="signal peptide" evidence="7">
    <location>
        <begin position="1"/>
        <end position="25"/>
    </location>
</feature>
<dbReference type="GO" id="GO:0004252">
    <property type="term" value="F:serine-type endopeptidase activity"/>
    <property type="evidence" value="ECO:0007669"/>
    <property type="project" value="InterPro"/>
</dbReference>
<dbReference type="InParanoid" id="A0A6J0SZ84"/>
<dbReference type="SMART" id="SM00020">
    <property type="entry name" value="Tryp_SPc"/>
    <property type="match status" value="1"/>
</dbReference>
<name>A0A6J0SZ84_9SAUR</name>
<accession>A0A6J0SZ84</accession>
<dbReference type="InterPro" id="IPR043504">
    <property type="entry name" value="Peptidase_S1_PA_chymotrypsin"/>
</dbReference>
<keyword evidence="4 6" id="KW-0720">Serine protease</keyword>
<dbReference type="RefSeq" id="XP_020641691.2">
    <property type="nucleotide sequence ID" value="XM_020786032.2"/>
</dbReference>
<dbReference type="PROSITE" id="PS50240">
    <property type="entry name" value="TRYPSIN_DOM"/>
    <property type="match status" value="1"/>
</dbReference>
<evidence type="ECO:0000256" key="4">
    <source>
        <dbReference type="ARBA" id="ARBA00022825"/>
    </source>
</evidence>
<evidence type="ECO:0000256" key="3">
    <source>
        <dbReference type="ARBA" id="ARBA00022801"/>
    </source>
</evidence>
<keyword evidence="3 6" id="KW-0378">Hydrolase</keyword>
<dbReference type="PANTHER" id="PTHR24252:SF21">
    <property type="entry name" value="TRANSMEMBRANE SERINE PROTEASE 12"/>
    <property type="match status" value="1"/>
</dbReference>
<dbReference type="KEGG" id="pvt:110075114"/>
<evidence type="ECO:0000256" key="1">
    <source>
        <dbReference type="ARBA" id="ARBA00009228"/>
    </source>
</evidence>
<dbReference type="GO" id="GO:0035821">
    <property type="term" value="P:modulation of process of another organism"/>
    <property type="evidence" value="ECO:0007669"/>
    <property type="project" value="UniProtKB-ARBA"/>
</dbReference>
<keyword evidence="7" id="KW-0732">Signal</keyword>
<dbReference type="InterPro" id="IPR001254">
    <property type="entry name" value="Trypsin_dom"/>
</dbReference>
<dbReference type="CDD" id="cd00190">
    <property type="entry name" value="Tryp_SPc"/>
    <property type="match status" value="1"/>
</dbReference>
<dbReference type="InterPro" id="IPR018114">
    <property type="entry name" value="TRYPSIN_HIS"/>
</dbReference>
<feature type="domain" description="Peptidase S1" evidence="8">
    <location>
        <begin position="46"/>
        <end position="287"/>
    </location>
</feature>
<dbReference type="Gene3D" id="2.40.10.10">
    <property type="entry name" value="Trypsin-like serine proteases"/>
    <property type="match status" value="2"/>
</dbReference>
<dbReference type="SUPFAM" id="SSF50494">
    <property type="entry name" value="Trypsin-like serine proteases"/>
    <property type="match status" value="1"/>
</dbReference>
<keyword evidence="5" id="KW-1015">Disulfide bond</keyword>
<dbReference type="GO" id="GO:0005576">
    <property type="term" value="C:extracellular region"/>
    <property type="evidence" value="ECO:0007669"/>
    <property type="project" value="UniProtKB-ARBA"/>
</dbReference>
<keyword evidence="9" id="KW-1185">Reference proteome</keyword>
<dbReference type="OrthoDB" id="6339452at2759"/>
<evidence type="ECO:0000256" key="2">
    <source>
        <dbReference type="ARBA" id="ARBA00022670"/>
    </source>
</evidence>
<reference evidence="9" key="1">
    <citation type="submission" date="2025-05" db="UniProtKB">
        <authorList>
            <consortium name="RefSeq"/>
        </authorList>
    </citation>
    <scope>NUCLEOTIDE SEQUENCE [LARGE SCALE GENOMIC DNA]</scope>
</reference>
<dbReference type="Pfam" id="PF00089">
    <property type="entry name" value="Trypsin"/>
    <property type="match status" value="1"/>
</dbReference>
<proteinExistence type="inferred from homology"/>
<feature type="chain" id="PRO_5046804791" evidence="7">
    <location>
        <begin position="26"/>
        <end position="312"/>
    </location>
</feature>
<evidence type="ECO:0000259" key="8">
    <source>
        <dbReference type="PROSITE" id="PS50240"/>
    </source>
</evidence>
<dbReference type="InterPro" id="IPR033116">
    <property type="entry name" value="TRYPSIN_SER"/>
</dbReference>
<dbReference type="InterPro" id="IPR009003">
    <property type="entry name" value="Peptidase_S1_PA"/>
</dbReference>
<dbReference type="Proteomes" id="UP001652642">
    <property type="component" value="Chromosome 2"/>
</dbReference>
<sequence>MAGQKMRTGCDSFWALLMLLSHAHSAIPTDECGTRPAVEDITGTQVVGGHNVQLGAWPWQVSLQIYRVGSGRYLHECGGSLINNNSVLTAAHCIKKWINPEYWRAVLGLHHLYKWNSHTMYRRVKKIVIHPDFKWGSYENDIAFFQLLRFVKYNEYIQPICLPDIAHLVTDMDLCYISGWGKREKKDKFQNTLQETKVDIIPLYICNRFDWFNGRISRNMICAGSASGHGDSCEGDSGGPLMCNFPNVSEYYLIGITSSATACGIPKHPGIYLNTVHYRTWIDSQLYSKTTTSIQHIVIFFIMEWVIFYVLL</sequence>
<evidence type="ECO:0000313" key="9">
    <source>
        <dbReference type="Proteomes" id="UP001652642"/>
    </source>
</evidence>
<evidence type="ECO:0000256" key="7">
    <source>
        <dbReference type="SAM" id="SignalP"/>
    </source>
</evidence>
<dbReference type="GO" id="GO:0006508">
    <property type="term" value="P:proteolysis"/>
    <property type="evidence" value="ECO:0007669"/>
    <property type="project" value="UniProtKB-KW"/>
</dbReference>
<evidence type="ECO:0000256" key="5">
    <source>
        <dbReference type="ARBA" id="ARBA00023157"/>
    </source>
</evidence>
<dbReference type="PROSITE" id="PS00135">
    <property type="entry name" value="TRYPSIN_SER"/>
    <property type="match status" value="1"/>
</dbReference>
<dbReference type="InterPro" id="IPR001314">
    <property type="entry name" value="Peptidase_S1A"/>
</dbReference>
<organism evidence="9 10">
    <name type="scientific">Pogona vitticeps</name>
    <name type="common">central bearded dragon</name>
    <dbReference type="NCBI Taxonomy" id="103695"/>
    <lineage>
        <taxon>Eukaryota</taxon>
        <taxon>Metazoa</taxon>
        <taxon>Chordata</taxon>
        <taxon>Craniata</taxon>
        <taxon>Vertebrata</taxon>
        <taxon>Euteleostomi</taxon>
        <taxon>Lepidosauria</taxon>
        <taxon>Squamata</taxon>
        <taxon>Bifurcata</taxon>
        <taxon>Unidentata</taxon>
        <taxon>Episquamata</taxon>
        <taxon>Toxicofera</taxon>
        <taxon>Iguania</taxon>
        <taxon>Acrodonta</taxon>
        <taxon>Agamidae</taxon>
        <taxon>Amphibolurinae</taxon>
        <taxon>Pogona</taxon>
    </lineage>
</organism>
<dbReference type="AlphaFoldDB" id="A0A6J0SZ84"/>
<dbReference type="GeneID" id="110075114"/>
<keyword evidence="2 6" id="KW-0645">Protease</keyword>
<dbReference type="PRINTS" id="PR00722">
    <property type="entry name" value="CHYMOTRYPSIN"/>
</dbReference>
<protein>
    <submittedName>
        <fullName evidence="10">Transmembrane protease serine 12-like</fullName>
    </submittedName>
</protein>
<dbReference type="PANTHER" id="PTHR24252">
    <property type="entry name" value="ACROSIN-RELATED"/>
    <property type="match status" value="1"/>
</dbReference>
<gene>
    <name evidence="10" type="primary">LOC110075114</name>
</gene>
<dbReference type="PROSITE" id="PS00134">
    <property type="entry name" value="TRYPSIN_HIS"/>
    <property type="match status" value="1"/>
</dbReference>
<evidence type="ECO:0000313" key="10">
    <source>
        <dbReference type="RefSeq" id="XP_020641691.2"/>
    </source>
</evidence>
<comment type="similarity">
    <text evidence="1">Belongs to the peptidase S1 family. Snake venom subfamily.</text>
</comment>
<reference evidence="10" key="2">
    <citation type="submission" date="2025-08" db="UniProtKB">
        <authorList>
            <consortium name="RefSeq"/>
        </authorList>
    </citation>
    <scope>IDENTIFICATION</scope>
</reference>